<name>A0ABU1TG44_9SPHI</name>
<sequence>MSALKNIKRWFWVHRWTSLICTLFLLLLCLTGLPLIFHEEIEQLLSTDAPYEVLPKNTPMADLDQMVNTAQRRYPKEVLSFAFIDDDEPQVVVYMMPDLKGKPGTRHAMQFDARTGKLLKDEPPASRQPQTFLGLMLSLHTDLFAGLPGELFLCLMGLLFVFSIISGIVLYGPFMKKLDFGTVRKGRSARLKWLDLHNLIGIATAVWLLVVGVTGVINELSKPLFGLWQMTDVKKMLMQYQNRPLPESGRLSSVQAAYNTAKKALPGMTITSVIYPGNVFGTPYHFLLYTKGSSNLTSRLFTPVLIDARTGKLDAIVNMPGYLKGLEISRPLHFGDYGGLPLKVIWALFDLLAIVVLISGIYLWIVRRKFYADYFLNLSKEKTNELSQI</sequence>
<dbReference type="PANTHER" id="PTHR34219">
    <property type="entry name" value="IRON-REGULATED INNER MEMBRANE PROTEIN-RELATED"/>
    <property type="match status" value="1"/>
</dbReference>
<proteinExistence type="predicted"/>
<keyword evidence="1" id="KW-1133">Transmembrane helix</keyword>
<evidence type="ECO:0000313" key="3">
    <source>
        <dbReference type="Proteomes" id="UP001247620"/>
    </source>
</evidence>
<evidence type="ECO:0000256" key="1">
    <source>
        <dbReference type="SAM" id="Phobius"/>
    </source>
</evidence>
<evidence type="ECO:0000313" key="2">
    <source>
        <dbReference type="EMBL" id="MDR6944216.1"/>
    </source>
</evidence>
<organism evidence="2 3">
    <name type="scientific">Mucilaginibacter pocheonensis</name>
    <dbReference type="NCBI Taxonomy" id="398050"/>
    <lineage>
        <taxon>Bacteria</taxon>
        <taxon>Pseudomonadati</taxon>
        <taxon>Bacteroidota</taxon>
        <taxon>Sphingobacteriia</taxon>
        <taxon>Sphingobacteriales</taxon>
        <taxon>Sphingobacteriaceae</taxon>
        <taxon>Mucilaginibacter</taxon>
    </lineage>
</organism>
<feature type="transmembrane region" description="Helical" evidence="1">
    <location>
        <begin position="150"/>
        <end position="175"/>
    </location>
</feature>
<dbReference type="EMBL" id="JAVDUU010000004">
    <property type="protein sequence ID" value="MDR6944216.1"/>
    <property type="molecule type" value="Genomic_DNA"/>
</dbReference>
<comment type="caution">
    <text evidence="2">The sequence shown here is derived from an EMBL/GenBank/DDBJ whole genome shotgun (WGS) entry which is preliminary data.</text>
</comment>
<accession>A0ABU1TG44</accession>
<gene>
    <name evidence="2" type="ORF">J2W55_004076</name>
</gene>
<keyword evidence="3" id="KW-1185">Reference proteome</keyword>
<reference evidence="2 3" key="1">
    <citation type="submission" date="2023-07" db="EMBL/GenBank/DDBJ databases">
        <title>Sorghum-associated microbial communities from plants grown in Nebraska, USA.</title>
        <authorList>
            <person name="Schachtman D."/>
        </authorList>
    </citation>
    <scope>NUCLEOTIDE SEQUENCE [LARGE SCALE GENOMIC DNA]</scope>
    <source>
        <strain evidence="2 3">3262</strain>
    </source>
</reference>
<dbReference type="Pfam" id="PF03929">
    <property type="entry name" value="PepSY_TM"/>
    <property type="match status" value="1"/>
</dbReference>
<feature type="transmembrane region" description="Helical" evidence="1">
    <location>
        <begin position="196"/>
        <end position="217"/>
    </location>
</feature>
<keyword evidence="1" id="KW-0472">Membrane</keyword>
<protein>
    <submittedName>
        <fullName evidence="2">Iron-regulated membrane protein</fullName>
    </submittedName>
</protein>
<dbReference type="PANTHER" id="PTHR34219:SF3">
    <property type="entry name" value="BLL7967 PROTEIN"/>
    <property type="match status" value="1"/>
</dbReference>
<dbReference type="InterPro" id="IPR005625">
    <property type="entry name" value="PepSY-ass_TM"/>
</dbReference>
<feature type="transmembrane region" description="Helical" evidence="1">
    <location>
        <begin position="344"/>
        <end position="365"/>
    </location>
</feature>
<keyword evidence="1" id="KW-0812">Transmembrane</keyword>
<dbReference type="Proteomes" id="UP001247620">
    <property type="component" value="Unassembled WGS sequence"/>
</dbReference>
<dbReference type="RefSeq" id="WP_310099870.1">
    <property type="nucleotide sequence ID" value="NZ_JAVDUU010000004.1"/>
</dbReference>